<dbReference type="Gene3D" id="2.70.98.10">
    <property type="match status" value="1"/>
</dbReference>
<dbReference type="InterPro" id="IPR037481">
    <property type="entry name" value="LacX"/>
</dbReference>
<gene>
    <name evidence="1" type="ORF">CLG96_04935</name>
</gene>
<dbReference type="SUPFAM" id="SSF74650">
    <property type="entry name" value="Galactose mutarotase-like"/>
    <property type="match status" value="1"/>
</dbReference>
<reference evidence="1 2" key="1">
    <citation type="submission" date="2017-09" db="EMBL/GenBank/DDBJ databases">
        <title>Sphingomonas panjinensis sp.nov., isolated from oil-contaminated soil.</title>
        <authorList>
            <person name="Wang L."/>
            <person name="Chen L."/>
        </authorList>
    </citation>
    <scope>NUCLEOTIDE SEQUENCE [LARGE SCALE GENOMIC DNA]</scope>
    <source>
        <strain evidence="1 2">FW-11</strain>
    </source>
</reference>
<name>A0A2T5G3A2_9SPHN</name>
<dbReference type="Pfam" id="PF01263">
    <property type="entry name" value="Aldose_epim"/>
    <property type="match status" value="1"/>
</dbReference>
<dbReference type="InterPro" id="IPR014718">
    <property type="entry name" value="GH-type_carb-bd"/>
</dbReference>
<evidence type="ECO:0000313" key="2">
    <source>
        <dbReference type="Proteomes" id="UP000244162"/>
    </source>
</evidence>
<accession>A0A2T5G3A2</accession>
<organism evidence="1 2">
    <name type="scientific">Sphingomonas oleivorans</name>
    <dbReference type="NCBI Taxonomy" id="1735121"/>
    <lineage>
        <taxon>Bacteria</taxon>
        <taxon>Pseudomonadati</taxon>
        <taxon>Pseudomonadota</taxon>
        <taxon>Alphaproteobacteria</taxon>
        <taxon>Sphingomonadales</taxon>
        <taxon>Sphingomonadaceae</taxon>
        <taxon>Sphingomonas</taxon>
    </lineage>
</organism>
<dbReference type="EMBL" id="NWBU01000004">
    <property type="protein sequence ID" value="PTQ13616.1"/>
    <property type="molecule type" value="Genomic_DNA"/>
</dbReference>
<comment type="caution">
    <text evidence="1">The sequence shown here is derived from an EMBL/GenBank/DDBJ whole genome shotgun (WGS) entry which is preliminary data.</text>
</comment>
<dbReference type="OrthoDB" id="9795355at2"/>
<dbReference type="PANTHER" id="PTHR11122:SF13">
    <property type="entry name" value="GLUCOSE-6-PHOSPHATE 1-EPIMERASE"/>
    <property type="match status" value="1"/>
</dbReference>
<dbReference type="InterPro" id="IPR011013">
    <property type="entry name" value="Gal_mutarotase_sf_dom"/>
</dbReference>
<dbReference type="Proteomes" id="UP000244162">
    <property type="component" value="Unassembled WGS sequence"/>
</dbReference>
<protein>
    <submittedName>
        <fullName evidence="1">Aldose epimerase</fullName>
    </submittedName>
</protein>
<dbReference type="GO" id="GO:0005975">
    <property type="term" value="P:carbohydrate metabolic process"/>
    <property type="evidence" value="ECO:0007669"/>
    <property type="project" value="InterPro"/>
</dbReference>
<sequence>MPTLDSLLPPETDQKVRIASAQLSAEIAPLGAELQRLTDAQGRELLWDGDPAYWTGRAPILFPIVGSLVGDSYRLGDRRYTLPKHGFARRSLFTPIAQQQGSVTFRLAANAATRAAYPFDFVLDISFAIEGAALTMTAAVTNAGDEPMPASFGFHPALRWPLPYGRPRDQHRVRFAQPEPAPIRRIDGTGAIRPETLPTPVKGRDLMLDDALFADDAIIFDRLESRSLTYGAPGGPALQIDFPDMPHLGLWMKPGANYLCIEPWQGHSDPIGFDGDFRDKPGIVLIDPGETRRFIMRIALAPGEGAFD</sequence>
<keyword evidence="2" id="KW-1185">Reference proteome</keyword>
<proteinExistence type="predicted"/>
<dbReference type="InterPro" id="IPR008183">
    <property type="entry name" value="Aldose_1/G6P_1-epimerase"/>
</dbReference>
<evidence type="ECO:0000313" key="1">
    <source>
        <dbReference type="EMBL" id="PTQ13616.1"/>
    </source>
</evidence>
<dbReference type="GO" id="GO:0016853">
    <property type="term" value="F:isomerase activity"/>
    <property type="evidence" value="ECO:0007669"/>
    <property type="project" value="InterPro"/>
</dbReference>
<dbReference type="CDD" id="cd09024">
    <property type="entry name" value="Aldose_epim_lacX"/>
    <property type="match status" value="1"/>
</dbReference>
<dbReference type="GO" id="GO:0030246">
    <property type="term" value="F:carbohydrate binding"/>
    <property type="evidence" value="ECO:0007669"/>
    <property type="project" value="InterPro"/>
</dbReference>
<dbReference type="AlphaFoldDB" id="A0A2T5G3A2"/>
<dbReference type="PANTHER" id="PTHR11122">
    <property type="entry name" value="APOSPORY-ASSOCIATED PROTEIN C-RELATED"/>
    <property type="match status" value="1"/>
</dbReference>